<evidence type="ECO:0000256" key="1">
    <source>
        <dbReference type="SAM" id="Phobius"/>
    </source>
</evidence>
<sequence>MRFGRLKLAAAAAGVVAVAAVWLLAEAATASLAMAGQTAVIIGAVLFVAAVQHRESRRLAVKIDTFRRRVYQMLGDDRDLLDAPAAVEVPQEHFEQLARLLSANNQRLESAIDDLASRLDGGADVDGSAGTVPAETAPTSVVGAVEPPVPAVGNATRTRL</sequence>
<protein>
    <submittedName>
        <fullName evidence="2">Uncharacterized protein</fullName>
    </submittedName>
</protein>
<accession>A0A6L9S8Q6</accession>
<dbReference type="Proteomes" id="UP000475214">
    <property type="component" value="Unassembled WGS sequence"/>
</dbReference>
<dbReference type="RefSeq" id="WP_163739041.1">
    <property type="nucleotide sequence ID" value="NZ_JAAGOA010000009.1"/>
</dbReference>
<keyword evidence="3" id="KW-1185">Reference proteome</keyword>
<evidence type="ECO:0000313" key="2">
    <source>
        <dbReference type="EMBL" id="NEE01447.1"/>
    </source>
</evidence>
<name>A0A6L9S8Q6_9ACTN</name>
<keyword evidence="1" id="KW-0472">Membrane</keyword>
<evidence type="ECO:0000313" key="3">
    <source>
        <dbReference type="Proteomes" id="UP000475214"/>
    </source>
</evidence>
<organism evidence="2 3">
    <name type="scientific">Phytoactinopolyspora halotolerans</name>
    <dbReference type="NCBI Taxonomy" id="1981512"/>
    <lineage>
        <taxon>Bacteria</taxon>
        <taxon>Bacillati</taxon>
        <taxon>Actinomycetota</taxon>
        <taxon>Actinomycetes</taxon>
        <taxon>Jiangellales</taxon>
        <taxon>Jiangellaceae</taxon>
        <taxon>Phytoactinopolyspora</taxon>
    </lineage>
</organism>
<keyword evidence="1" id="KW-1133">Transmembrane helix</keyword>
<gene>
    <name evidence="2" type="ORF">G1H10_14830</name>
</gene>
<dbReference type="EMBL" id="JAAGOA010000009">
    <property type="protein sequence ID" value="NEE01447.1"/>
    <property type="molecule type" value="Genomic_DNA"/>
</dbReference>
<feature type="transmembrane region" description="Helical" evidence="1">
    <location>
        <begin position="37"/>
        <end position="53"/>
    </location>
</feature>
<comment type="caution">
    <text evidence="2">The sequence shown here is derived from an EMBL/GenBank/DDBJ whole genome shotgun (WGS) entry which is preliminary data.</text>
</comment>
<proteinExistence type="predicted"/>
<dbReference type="AlphaFoldDB" id="A0A6L9S8Q6"/>
<keyword evidence="1" id="KW-0812">Transmembrane</keyword>
<reference evidence="2 3" key="1">
    <citation type="submission" date="2020-02" db="EMBL/GenBank/DDBJ databases">
        <authorList>
            <person name="Li X.-J."/>
            <person name="Han X.-M."/>
        </authorList>
    </citation>
    <scope>NUCLEOTIDE SEQUENCE [LARGE SCALE GENOMIC DNA]</scope>
    <source>
        <strain evidence="2 3">CCTCC AB 2017055</strain>
    </source>
</reference>